<comment type="caution">
    <text evidence="1">The sequence shown here is derived from an EMBL/GenBank/DDBJ whole genome shotgun (WGS) entry which is preliminary data.</text>
</comment>
<dbReference type="Proteomes" id="UP001556367">
    <property type="component" value="Unassembled WGS sequence"/>
</dbReference>
<sequence length="137" mass="15479">MLLLFSFWKMEGSTDKRRCYVRLKKSSYRCDVGFGRWAVPHETADRQPVLTTSLDPGCEERREPRDVAYQLERDVYHQDRSRSRVCSAAHIAALFKPYVGELSNVIASEKDGPLLEADLQAITAIALRGGMRSSTLG</sequence>
<accession>A0ABR3JPQ8</accession>
<proteinExistence type="predicted"/>
<name>A0ABR3JPQ8_9AGAR</name>
<protein>
    <submittedName>
        <fullName evidence="1">Uncharacterized protein</fullName>
    </submittedName>
</protein>
<dbReference type="EMBL" id="JASNQZ010000005">
    <property type="protein sequence ID" value="KAL0957516.1"/>
    <property type="molecule type" value="Genomic_DNA"/>
</dbReference>
<evidence type="ECO:0000313" key="1">
    <source>
        <dbReference type="EMBL" id="KAL0957516.1"/>
    </source>
</evidence>
<gene>
    <name evidence="1" type="ORF">HGRIS_001309</name>
</gene>
<reference evidence="2" key="1">
    <citation type="submission" date="2024-06" db="EMBL/GenBank/DDBJ databases">
        <title>Multi-omics analyses provide insights into the biosynthesis of the anticancer antibiotic pleurotin in Hohenbuehelia grisea.</title>
        <authorList>
            <person name="Weaver J.A."/>
            <person name="Alberti F."/>
        </authorList>
    </citation>
    <scope>NUCLEOTIDE SEQUENCE [LARGE SCALE GENOMIC DNA]</scope>
    <source>
        <strain evidence="2">T-177</strain>
    </source>
</reference>
<keyword evidence="2" id="KW-1185">Reference proteome</keyword>
<organism evidence="1 2">
    <name type="scientific">Hohenbuehelia grisea</name>
    <dbReference type="NCBI Taxonomy" id="104357"/>
    <lineage>
        <taxon>Eukaryota</taxon>
        <taxon>Fungi</taxon>
        <taxon>Dikarya</taxon>
        <taxon>Basidiomycota</taxon>
        <taxon>Agaricomycotina</taxon>
        <taxon>Agaricomycetes</taxon>
        <taxon>Agaricomycetidae</taxon>
        <taxon>Agaricales</taxon>
        <taxon>Pleurotineae</taxon>
        <taxon>Pleurotaceae</taxon>
        <taxon>Hohenbuehelia</taxon>
    </lineage>
</organism>
<evidence type="ECO:0000313" key="2">
    <source>
        <dbReference type="Proteomes" id="UP001556367"/>
    </source>
</evidence>